<evidence type="ECO:0008006" key="5">
    <source>
        <dbReference type="Google" id="ProtNLM"/>
    </source>
</evidence>
<evidence type="ECO:0000256" key="1">
    <source>
        <dbReference type="SAM" id="Coils"/>
    </source>
</evidence>
<evidence type="ECO:0000256" key="2">
    <source>
        <dbReference type="SAM" id="MobiDB-lite"/>
    </source>
</evidence>
<dbReference type="OrthoDB" id="3193844at2759"/>
<sequence length="353" mass="39717">MSFSTNFSSEGIPSPTLSDMTAATTPPSPPDTVDFDAEHYWESVTFKSMIRSRDAYSESQSTAGVEDSDHFSTLFDLENKLGQEYGLDDPHLDAVKLEDVAVSDFQTFLNVLYPRDLGARPDLTQAQWMTILVLATRWRFRDVRKRSIKELKNFSSLSEKLRLAEELTVPSWCIEVYVELVQRGGPLLLAEAEQLGMVKTLALYSMRETRNSNRHCGFSSSTSSNEVHSKVNDCFFEEFEAMRKKEAKLYPTKDEKRATLKSKAKAEREVKALAEKETALQREEERKRIAGEYGRMCEEQREKLALLEQKKDRILSGAGTVGLEGFSAGAEVYLSQVPSVATFALANTLDSNA</sequence>
<comment type="caution">
    <text evidence="3">The sequence shown here is derived from an EMBL/GenBank/DDBJ whole genome shotgun (WGS) entry which is preliminary data.</text>
</comment>
<protein>
    <recommendedName>
        <fullName evidence="5">BTB domain-containing protein</fullName>
    </recommendedName>
</protein>
<evidence type="ECO:0000313" key="3">
    <source>
        <dbReference type="EMBL" id="TEB38067.1"/>
    </source>
</evidence>
<gene>
    <name evidence="3" type="ORF">FA13DRAFT_1785902</name>
</gene>
<keyword evidence="1" id="KW-0175">Coiled coil</keyword>
<dbReference type="Proteomes" id="UP000298030">
    <property type="component" value="Unassembled WGS sequence"/>
</dbReference>
<feature type="region of interest" description="Disordered" evidence="2">
    <location>
        <begin position="1"/>
        <end position="34"/>
    </location>
</feature>
<name>A0A4Y7TV76_COPMI</name>
<proteinExistence type="predicted"/>
<dbReference type="EMBL" id="QPFP01000003">
    <property type="protein sequence ID" value="TEB38067.1"/>
    <property type="molecule type" value="Genomic_DNA"/>
</dbReference>
<feature type="compositionally biased region" description="Polar residues" evidence="2">
    <location>
        <begin position="1"/>
        <end position="17"/>
    </location>
</feature>
<reference evidence="3 4" key="1">
    <citation type="journal article" date="2019" name="Nat. Ecol. Evol.">
        <title>Megaphylogeny resolves global patterns of mushroom evolution.</title>
        <authorList>
            <person name="Varga T."/>
            <person name="Krizsan K."/>
            <person name="Foldi C."/>
            <person name="Dima B."/>
            <person name="Sanchez-Garcia M."/>
            <person name="Sanchez-Ramirez S."/>
            <person name="Szollosi G.J."/>
            <person name="Szarkandi J.G."/>
            <person name="Papp V."/>
            <person name="Albert L."/>
            <person name="Andreopoulos W."/>
            <person name="Angelini C."/>
            <person name="Antonin V."/>
            <person name="Barry K.W."/>
            <person name="Bougher N.L."/>
            <person name="Buchanan P."/>
            <person name="Buyck B."/>
            <person name="Bense V."/>
            <person name="Catcheside P."/>
            <person name="Chovatia M."/>
            <person name="Cooper J."/>
            <person name="Damon W."/>
            <person name="Desjardin D."/>
            <person name="Finy P."/>
            <person name="Geml J."/>
            <person name="Haridas S."/>
            <person name="Hughes K."/>
            <person name="Justo A."/>
            <person name="Karasinski D."/>
            <person name="Kautmanova I."/>
            <person name="Kiss B."/>
            <person name="Kocsube S."/>
            <person name="Kotiranta H."/>
            <person name="LaButti K.M."/>
            <person name="Lechner B.E."/>
            <person name="Liimatainen K."/>
            <person name="Lipzen A."/>
            <person name="Lukacs Z."/>
            <person name="Mihaltcheva S."/>
            <person name="Morgado L.N."/>
            <person name="Niskanen T."/>
            <person name="Noordeloos M.E."/>
            <person name="Ohm R.A."/>
            <person name="Ortiz-Santana B."/>
            <person name="Ovrebo C."/>
            <person name="Racz N."/>
            <person name="Riley R."/>
            <person name="Savchenko A."/>
            <person name="Shiryaev A."/>
            <person name="Soop K."/>
            <person name="Spirin V."/>
            <person name="Szebenyi C."/>
            <person name="Tomsovsky M."/>
            <person name="Tulloss R.E."/>
            <person name="Uehling J."/>
            <person name="Grigoriev I.V."/>
            <person name="Vagvolgyi C."/>
            <person name="Papp T."/>
            <person name="Martin F.M."/>
            <person name="Miettinen O."/>
            <person name="Hibbett D.S."/>
            <person name="Nagy L.G."/>
        </authorList>
    </citation>
    <scope>NUCLEOTIDE SEQUENCE [LARGE SCALE GENOMIC DNA]</scope>
    <source>
        <strain evidence="3 4">FP101781</strain>
    </source>
</reference>
<evidence type="ECO:0000313" key="4">
    <source>
        <dbReference type="Proteomes" id="UP000298030"/>
    </source>
</evidence>
<organism evidence="3 4">
    <name type="scientific">Coprinellus micaceus</name>
    <name type="common">Glistening ink-cap mushroom</name>
    <name type="synonym">Coprinus micaceus</name>
    <dbReference type="NCBI Taxonomy" id="71717"/>
    <lineage>
        <taxon>Eukaryota</taxon>
        <taxon>Fungi</taxon>
        <taxon>Dikarya</taxon>
        <taxon>Basidiomycota</taxon>
        <taxon>Agaricomycotina</taxon>
        <taxon>Agaricomycetes</taxon>
        <taxon>Agaricomycetidae</taxon>
        <taxon>Agaricales</taxon>
        <taxon>Agaricineae</taxon>
        <taxon>Psathyrellaceae</taxon>
        <taxon>Coprinellus</taxon>
    </lineage>
</organism>
<keyword evidence="4" id="KW-1185">Reference proteome</keyword>
<feature type="coiled-coil region" evidence="1">
    <location>
        <begin position="256"/>
        <end position="286"/>
    </location>
</feature>
<dbReference type="AlphaFoldDB" id="A0A4Y7TV76"/>
<accession>A0A4Y7TV76</accession>